<protein>
    <submittedName>
        <fullName evidence="1">Uncharacterized protein</fullName>
    </submittedName>
</protein>
<name>A0A975BQC0_9BACT</name>
<evidence type="ECO:0000313" key="2">
    <source>
        <dbReference type="Proteomes" id="UP000663722"/>
    </source>
</evidence>
<evidence type="ECO:0000313" key="1">
    <source>
        <dbReference type="EMBL" id="QTA89914.1"/>
    </source>
</evidence>
<sequence length="53" mass="6447">MFNSLFLRFQLSQISQNRARLDIIQTKPYYYLSNELNFKKIWGIMKTFSLLLL</sequence>
<reference evidence="1" key="1">
    <citation type="journal article" date="2021" name="Microb. Physiol.">
        <title>Proteogenomic Insights into the Physiology of Marine, Sulfate-Reducing, Filamentous Desulfonema limicola and Desulfonema magnum.</title>
        <authorList>
            <person name="Schnaars V."/>
            <person name="Wohlbrand L."/>
            <person name="Scheve S."/>
            <person name="Hinrichs C."/>
            <person name="Reinhardt R."/>
            <person name="Rabus R."/>
        </authorList>
    </citation>
    <scope>NUCLEOTIDE SEQUENCE</scope>
    <source>
        <strain evidence="1">4be13</strain>
    </source>
</reference>
<accession>A0A975BQC0</accession>
<gene>
    <name evidence="1" type="ORF">dnm_059730</name>
</gene>
<organism evidence="1 2">
    <name type="scientific">Desulfonema magnum</name>
    <dbReference type="NCBI Taxonomy" id="45655"/>
    <lineage>
        <taxon>Bacteria</taxon>
        <taxon>Pseudomonadati</taxon>
        <taxon>Thermodesulfobacteriota</taxon>
        <taxon>Desulfobacteria</taxon>
        <taxon>Desulfobacterales</taxon>
        <taxon>Desulfococcaceae</taxon>
        <taxon>Desulfonema</taxon>
    </lineage>
</organism>
<dbReference type="AlphaFoldDB" id="A0A975BQC0"/>
<proteinExistence type="predicted"/>
<dbReference type="KEGG" id="dmm:dnm_059730"/>
<keyword evidence="2" id="KW-1185">Reference proteome</keyword>
<dbReference type="Proteomes" id="UP000663722">
    <property type="component" value="Chromosome"/>
</dbReference>
<dbReference type="EMBL" id="CP061800">
    <property type="protein sequence ID" value="QTA89914.1"/>
    <property type="molecule type" value="Genomic_DNA"/>
</dbReference>